<name>A0A0C9WSM6_9AGAR</name>
<dbReference type="InterPro" id="IPR032675">
    <property type="entry name" value="LRR_dom_sf"/>
</dbReference>
<protein>
    <recommendedName>
        <fullName evidence="3">F-box domain-containing protein</fullName>
    </recommendedName>
</protein>
<evidence type="ECO:0000313" key="1">
    <source>
        <dbReference type="EMBL" id="KIJ94755.1"/>
    </source>
</evidence>
<accession>A0A0C9WSM6</accession>
<reference evidence="2" key="2">
    <citation type="submission" date="2015-01" db="EMBL/GenBank/DDBJ databases">
        <title>Evolutionary Origins and Diversification of the Mycorrhizal Mutualists.</title>
        <authorList>
            <consortium name="DOE Joint Genome Institute"/>
            <consortium name="Mycorrhizal Genomics Consortium"/>
            <person name="Kohler A."/>
            <person name="Kuo A."/>
            <person name="Nagy L.G."/>
            <person name="Floudas D."/>
            <person name="Copeland A."/>
            <person name="Barry K.W."/>
            <person name="Cichocki N."/>
            <person name="Veneault-Fourrey C."/>
            <person name="LaButti K."/>
            <person name="Lindquist E.A."/>
            <person name="Lipzen A."/>
            <person name="Lundell T."/>
            <person name="Morin E."/>
            <person name="Murat C."/>
            <person name="Riley R."/>
            <person name="Ohm R."/>
            <person name="Sun H."/>
            <person name="Tunlid A."/>
            <person name="Henrissat B."/>
            <person name="Grigoriev I.V."/>
            <person name="Hibbett D.S."/>
            <person name="Martin F."/>
        </authorList>
    </citation>
    <scope>NUCLEOTIDE SEQUENCE [LARGE SCALE GENOMIC DNA]</scope>
    <source>
        <strain evidence="2">LaAM-08-1</strain>
    </source>
</reference>
<evidence type="ECO:0008006" key="3">
    <source>
        <dbReference type="Google" id="ProtNLM"/>
    </source>
</evidence>
<keyword evidence="2" id="KW-1185">Reference proteome</keyword>
<evidence type="ECO:0000313" key="2">
    <source>
        <dbReference type="Proteomes" id="UP000054477"/>
    </source>
</evidence>
<dbReference type="SUPFAM" id="SSF52047">
    <property type="entry name" value="RNI-like"/>
    <property type="match status" value="1"/>
</dbReference>
<dbReference type="AlphaFoldDB" id="A0A0C9WSM6"/>
<proteinExistence type="predicted"/>
<gene>
    <name evidence="1" type="ORF">K443DRAFT_683498</name>
</gene>
<dbReference type="EMBL" id="KN838779">
    <property type="protein sequence ID" value="KIJ94755.1"/>
    <property type="molecule type" value="Genomic_DNA"/>
</dbReference>
<dbReference type="HOGENOM" id="CLU_013121_1_0_1"/>
<dbReference type="Gene3D" id="3.80.10.10">
    <property type="entry name" value="Ribonuclease Inhibitor"/>
    <property type="match status" value="1"/>
</dbReference>
<reference evidence="1 2" key="1">
    <citation type="submission" date="2014-04" db="EMBL/GenBank/DDBJ databases">
        <authorList>
            <consortium name="DOE Joint Genome Institute"/>
            <person name="Kuo A."/>
            <person name="Kohler A."/>
            <person name="Nagy L.G."/>
            <person name="Floudas D."/>
            <person name="Copeland A."/>
            <person name="Barry K.W."/>
            <person name="Cichocki N."/>
            <person name="Veneault-Fourrey C."/>
            <person name="LaButti K."/>
            <person name="Lindquist E.A."/>
            <person name="Lipzen A."/>
            <person name="Lundell T."/>
            <person name="Morin E."/>
            <person name="Murat C."/>
            <person name="Sun H."/>
            <person name="Tunlid A."/>
            <person name="Henrissat B."/>
            <person name="Grigoriev I.V."/>
            <person name="Hibbett D.S."/>
            <person name="Martin F."/>
            <person name="Nordberg H.P."/>
            <person name="Cantor M.N."/>
            <person name="Hua S.X."/>
        </authorList>
    </citation>
    <scope>NUCLEOTIDE SEQUENCE [LARGE SCALE GENOMIC DNA]</scope>
    <source>
        <strain evidence="1 2">LaAM-08-1</strain>
    </source>
</reference>
<dbReference type="Proteomes" id="UP000054477">
    <property type="component" value="Unassembled WGS sequence"/>
</dbReference>
<dbReference type="OrthoDB" id="3071324at2759"/>
<sequence length="517" mass="58236">MPTSILDLPTELILEIIHSDDSTDATIAYLGMTCRRLHDICQVLVLERQLPVLRALASRRRLLVHKNSASSIAMRDDELDDVKEIFQASFHKIEYIPVTFTVEEIASVHGLIFHANTVGHINIKLDSPTYMYSLAEKKDWCKPLASLIRVSSEKDMASLTIKGLPHGERLGCFTPILPIPQTPILPFPKTPSSPVKNYVSIFSPLRDRFFGHKTRSGGIGTPPNRQVGTSERERLPNTGVYFGTTRGLKSFEIHSPLPFHGVCFPQTLRVLNGGYLTKLSLWNTRLRTSDWSHVLPLLSMPLLSEFNVGDSVIAFCDLSPFLLRHLGITHLDLSFSSPIGLIMPPAGFLPHLEVISGNPDYLLGLLSSQSHLFPNLRSVALTRHPLRTTVQHGVLDNILRNLADRKRGTIRLSIEFSNSTGLTEWFSKAKSEPCSLDCVKTLEIIRFGFRMSSEMCDSFFSWVSVFPYVQELDLTQVVPADPKMWTWRLDALWDSCPQLQSIIVKRKTYQRPVKAIK</sequence>
<organism evidence="1 2">
    <name type="scientific">Laccaria amethystina LaAM-08-1</name>
    <dbReference type="NCBI Taxonomy" id="1095629"/>
    <lineage>
        <taxon>Eukaryota</taxon>
        <taxon>Fungi</taxon>
        <taxon>Dikarya</taxon>
        <taxon>Basidiomycota</taxon>
        <taxon>Agaricomycotina</taxon>
        <taxon>Agaricomycetes</taxon>
        <taxon>Agaricomycetidae</taxon>
        <taxon>Agaricales</taxon>
        <taxon>Agaricineae</taxon>
        <taxon>Hydnangiaceae</taxon>
        <taxon>Laccaria</taxon>
    </lineage>
</organism>